<organism evidence="1 2">
    <name type="scientific">Burkholderia humptydooensis</name>
    <dbReference type="NCBI Taxonomy" id="430531"/>
    <lineage>
        <taxon>Bacteria</taxon>
        <taxon>Pseudomonadati</taxon>
        <taxon>Pseudomonadota</taxon>
        <taxon>Betaproteobacteria</taxon>
        <taxon>Burkholderiales</taxon>
        <taxon>Burkholderiaceae</taxon>
        <taxon>Burkholderia</taxon>
        <taxon>pseudomallei group</taxon>
    </lineage>
</organism>
<dbReference type="EMBL" id="CP065686">
    <property type="protein sequence ID" value="QPS45124.1"/>
    <property type="molecule type" value="Genomic_DNA"/>
</dbReference>
<dbReference type="SUPFAM" id="SSF88723">
    <property type="entry name" value="PIN domain-like"/>
    <property type="match status" value="1"/>
</dbReference>
<accession>A0A7T2U3X0</accession>
<dbReference type="Proteomes" id="UP000594943">
    <property type="component" value="Chromosome 1"/>
</dbReference>
<dbReference type="InterPro" id="IPR029060">
    <property type="entry name" value="PIN-like_dom_sf"/>
</dbReference>
<accession>A0A7U4P4Y7</accession>
<proteinExistence type="predicted"/>
<gene>
    <name evidence="1" type="ORF">I6G56_08750</name>
</gene>
<dbReference type="RefSeq" id="WP_009916619.1">
    <property type="nucleotide sequence ID" value="NZ_CP013380.1"/>
</dbReference>
<evidence type="ECO:0000313" key="1">
    <source>
        <dbReference type="EMBL" id="QPS45124.1"/>
    </source>
</evidence>
<evidence type="ECO:0000313" key="2">
    <source>
        <dbReference type="Proteomes" id="UP000594943"/>
    </source>
</evidence>
<reference evidence="1 2" key="1">
    <citation type="submission" date="2020-12" db="EMBL/GenBank/DDBJ databases">
        <title>FDA dAtabase for Regulatory Grade micrObial Sequences (FDA-ARGOS): Supporting development and validation of Infectious Disease Dx tests.</title>
        <authorList>
            <person name="Nelson B."/>
            <person name="Plummer A."/>
            <person name="Tallon L."/>
            <person name="Sadzewicz L."/>
            <person name="Zhao X."/>
            <person name="Boylan J."/>
            <person name="Ott S."/>
            <person name="Bowen H."/>
            <person name="Vavikolanu K."/>
            <person name="Mehta A."/>
            <person name="Aluvathingal J."/>
            <person name="Nadendla S."/>
            <person name="Myers T."/>
            <person name="Yan Y."/>
            <person name="Sichtig H."/>
        </authorList>
    </citation>
    <scope>NUCLEOTIDE SEQUENCE [LARGE SCALE GENOMIC DNA]</scope>
    <source>
        <strain evidence="1 2">FDAARGOS_899</strain>
    </source>
</reference>
<dbReference type="KEGG" id="bhg:I6G56_08750"/>
<dbReference type="AlphaFoldDB" id="A0A7U4P4Y7"/>
<dbReference type="InterPro" id="IPR036279">
    <property type="entry name" value="5-3_exonuclease_C_sf"/>
</dbReference>
<name>A0A7U4P4Y7_9BURK</name>
<protein>
    <submittedName>
        <fullName evidence="1">Phosphodiesterase</fullName>
    </submittedName>
</protein>
<dbReference type="SUPFAM" id="SSF47807">
    <property type="entry name" value="5' to 3' exonuclease, C-terminal subdomain"/>
    <property type="match status" value="1"/>
</dbReference>
<sequence>MSFAAEIEAAAAKVEVEAMSDSAQEVVPGRTLHLDGDYAAYFCAGGSETQAATARFITDQRIETATRMAGATRCVIHLTHAASNKGKRFHAATVKPYQGQRQGHKPVNWRFVREYLELAPYKPWDRRLWRDREADDGMGLASNCMNPVRDVVIHTRDKDMRMLPGTHLTWTDYLLVHVPLGAYEVIGADGLVYGTKWFWLQMLQGDSADHIPGLEKHEGKNCGEATAAELLSGTRSNQDAYGVVSEAYRGHYGSEWDERFVEQAALLWIRRTALAPVHEFLCCVPQGHDLRGAVRRLHDRIQVKEEIAHEATQQD</sequence>